<proteinExistence type="predicted"/>
<dbReference type="EMBL" id="DWZD01000040">
    <property type="protein sequence ID" value="HJA79249.1"/>
    <property type="molecule type" value="Genomic_DNA"/>
</dbReference>
<comment type="caution">
    <text evidence="1">The sequence shown here is derived from an EMBL/GenBank/DDBJ whole genome shotgun (WGS) entry which is preliminary data.</text>
</comment>
<reference evidence="1" key="1">
    <citation type="journal article" date="2021" name="PeerJ">
        <title>Extensive microbial diversity within the chicken gut microbiome revealed by metagenomics and culture.</title>
        <authorList>
            <person name="Gilroy R."/>
            <person name="Ravi A."/>
            <person name="Getino M."/>
            <person name="Pursley I."/>
            <person name="Horton D.L."/>
            <person name="Alikhan N.F."/>
            <person name="Baker D."/>
            <person name="Gharbi K."/>
            <person name="Hall N."/>
            <person name="Watson M."/>
            <person name="Adriaenssens E.M."/>
            <person name="Foster-Nyarko E."/>
            <person name="Jarju S."/>
            <person name="Secka A."/>
            <person name="Antonio M."/>
            <person name="Oren A."/>
            <person name="Chaudhuri R.R."/>
            <person name="La Ragione R."/>
            <person name="Hildebrand F."/>
            <person name="Pallen M.J."/>
        </authorList>
    </citation>
    <scope>NUCLEOTIDE SEQUENCE</scope>
    <source>
        <strain evidence="1">5032</strain>
    </source>
</reference>
<dbReference type="AlphaFoldDB" id="A0A9D2HNZ6"/>
<evidence type="ECO:0000313" key="2">
    <source>
        <dbReference type="Proteomes" id="UP000823821"/>
    </source>
</evidence>
<evidence type="ECO:0000313" key="1">
    <source>
        <dbReference type="EMBL" id="HJA79249.1"/>
    </source>
</evidence>
<protein>
    <submittedName>
        <fullName evidence="1">Uncharacterized protein</fullName>
    </submittedName>
</protein>
<reference evidence="1" key="2">
    <citation type="submission" date="2021-04" db="EMBL/GenBank/DDBJ databases">
        <authorList>
            <person name="Gilroy R."/>
        </authorList>
    </citation>
    <scope>NUCLEOTIDE SEQUENCE</scope>
    <source>
        <strain evidence="1">5032</strain>
    </source>
</reference>
<dbReference type="Proteomes" id="UP000823821">
    <property type="component" value="Unassembled WGS sequence"/>
</dbReference>
<name>A0A9D2HNZ6_9BACT</name>
<sequence length="179" mass="19329">MNESSALSPARSKELRNRHPLYRRLSGESVWLFLEELGLDDAQCEAFMDAFFRQMAAVLSVMDRLENRSDLIGVVDGQPLSGCSCAGRQGCRLAWPPDRPGAPLPPYGVGCPLHVRVLPQDMAALPRAQTMSNALPPEGAPARSSPFADILCPELAASPHAALPHYLAQLAALGTDEKK</sequence>
<gene>
    <name evidence="1" type="ORF">H9784_06760</name>
</gene>
<accession>A0A9D2HNZ6</accession>
<organism evidence="1 2">
    <name type="scientific">Candidatus Desulfovibrio intestinavium</name>
    <dbReference type="NCBI Taxonomy" id="2838534"/>
    <lineage>
        <taxon>Bacteria</taxon>
        <taxon>Pseudomonadati</taxon>
        <taxon>Thermodesulfobacteriota</taxon>
        <taxon>Desulfovibrionia</taxon>
        <taxon>Desulfovibrionales</taxon>
        <taxon>Desulfovibrionaceae</taxon>
        <taxon>Desulfovibrio</taxon>
    </lineage>
</organism>